<dbReference type="InterPro" id="IPR037521">
    <property type="entry name" value="FLCN/SMCR8_DENN"/>
</dbReference>
<dbReference type="EMBL" id="HBGD01006741">
    <property type="protein sequence ID" value="CAD9082377.1"/>
    <property type="molecule type" value="Transcribed_RNA"/>
</dbReference>
<comment type="similarity">
    <text evidence="5">Belongs to the SMCR8 family.</text>
</comment>
<protein>
    <recommendedName>
        <fullName evidence="7">UDENN FLCN/SMCR8-type domain-containing protein</fullName>
    </recommendedName>
</protein>
<feature type="compositionally biased region" description="Polar residues" evidence="6">
    <location>
        <begin position="107"/>
        <end position="133"/>
    </location>
</feature>
<sequence length="903" mass="101544">MSIQSAGTPVIRTERRRLSSSVHQETLSGMWQQLGQTSNQKQDDQHPDLILIGEFCEQRGPTPLHLFSANRLLHQDGETQVGEAARDVFGGSEASASTKSGRAPMTMPQQQRGSQSKTSSSYHPSTWNNPNTTSSFEALHAEATQHFNTRGKRRRQSVPSLHEQFQPGKSSHHQHPYSTSSSPAPPPPATMTLKYWKPLVTRILSSDHSSSVAAFPYVSLSSHFYLTHEGYDVYCMLLTFRDLYARGFSRPVCICYISQQASSSKILSQFYHFTVAFENVAKILQYGNYYQFLRDLSREISVRDLNNVDEVTKTEILDDLRDVRRRFESYLNDPRDSLEDPIQDIVCAMTLHEDWARTALPADFLKLLSKGLQVSPQYLTELMPNIMDQMHKRKGYETELRRISYICRSTFSNATTMMCKHILKFFSRSARVLELERDDLEIIDQKPLTSLLFVGQSLMMDFDLDACQSKRKLKPHLLSATTGRTASAFSSMTSFTTANSLPPSGSSWNSSNDPHSVSTGSIMETASEASDISSDINDSLSSEREDQSGSAGGAQRGENSTPQSALLLYNNVPHSATHSQNSSRSNSSSRLGTNGVQYRYNHLSRPEKKYYIFKGDFTGSYSPSVFPDARGSSLKHVQWDSGEMDEEYSILDFVLTFSFSIHLIYSLLMGRLTIITATPEREHEVRQIVRNLSIFLPGQFWDQCSERGRGPGSSSRKRPQDAGILEWWTKNISLKEMQAFRIIGLCKPAIVPRQLRNSVTIMDIEKHCLRAPRYQGRFLEPICALAPLLVDKESFIAHIHAVLLEIGRQAVVHMHAFTLPNAAPNSPPTLRDLSGSGSMSGSSSRVSDKSHSIKKFFAEISPCDMEIVENFVDTVSMQHTSSMMNNLMPTPIKLKRDPVMDFH</sequence>
<dbReference type="PANTHER" id="PTHR31334:SF1">
    <property type="entry name" value="GUANINE NUCLEOTIDE EXCHANGE PROTEIN SMCR8"/>
    <property type="match status" value="1"/>
</dbReference>
<feature type="region of interest" description="Disordered" evidence="6">
    <location>
        <begin position="575"/>
        <end position="594"/>
    </location>
</feature>
<evidence type="ECO:0000256" key="5">
    <source>
        <dbReference type="ARBA" id="ARBA00038137"/>
    </source>
</evidence>
<keyword evidence="2" id="KW-0963">Cytoplasm</keyword>
<evidence type="ECO:0000256" key="6">
    <source>
        <dbReference type="SAM" id="MobiDB-lite"/>
    </source>
</evidence>
<feature type="compositionally biased region" description="Low complexity" evidence="6">
    <location>
        <begin position="579"/>
        <end position="590"/>
    </location>
</feature>
<dbReference type="GO" id="GO:0032045">
    <property type="term" value="C:guanyl-nucleotide exchange factor complex"/>
    <property type="evidence" value="ECO:0007669"/>
    <property type="project" value="TreeGrafter"/>
</dbReference>
<feature type="region of interest" description="Disordered" evidence="6">
    <location>
        <begin position="528"/>
        <end position="560"/>
    </location>
</feature>
<evidence type="ECO:0000259" key="7">
    <source>
        <dbReference type="PROSITE" id="PS51834"/>
    </source>
</evidence>
<feature type="domain" description="UDENN FLCN/SMCR8-type" evidence="7">
    <location>
        <begin position="156"/>
        <end position="861"/>
    </location>
</feature>
<feature type="compositionally biased region" description="Low complexity" evidence="6">
    <location>
        <begin position="834"/>
        <end position="845"/>
    </location>
</feature>
<evidence type="ECO:0000256" key="3">
    <source>
        <dbReference type="ARBA" id="ARBA00022658"/>
    </source>
</evidence>
<feature type="compositionally biased region" description="Low complexity" evidence="6">
    <location>
        <begin position="500"/>
        <end position="518"/>
    </location>
</feature>
<feature type="region of interest" description="Disordered" evidence="6">
    <location>
        <begin position="146"/>
        <end position="186"/>
    </location>
</feature>
<proteinExistence type="inferred from homology"/>
<dbReference type="GO" id="GO:0006914">
    <property type="term" value="P:autophagy"/>
    <property type="evidence" value="ECO:0007669"/>
    <property type="project" value="UniProtKB-KW"/>
</dbReference>
<dbReference type="PANTHER" id="PTHR31334">
    <property type="entry name" value="SMITH-MAGENIS SYNDROME REGION GENE 8 PROTEIN"/>
    <property type="match status" value="1"/>
</dbReference>
<feature type="region of interest" description="Disordered" evidence="6">
    <location>
        <begin position="828"/>
        <end position="847"/>
    </location>
</feature>
<reference evidence="8" key="1">
    <citation type="submission" date="2021-01" db="EMBL/GenBank/DDBJ databases">
        <authorList>
            <person name="Corre E."/>
            <person name="Pelletier E."/>
            <person name="Niang G."/>
            <person name="Scheremetjew M."/>
            <person name="Finn R."/>
            <person name="Kale V."/>
            <person name="Holt S."/>
            <person name="Cochrane G."/>
            <person name="Meng A."/>
            <person name="Brown T."/>
            <person name="Cohen L."/>
        </authorList>
    </citation>
    <scope>NUCLEOTIDE SEQUENCE</scope>
    <source>
        <strain evidence="8">WS</strain>
    </source>
</reference>
<dbReference type="PROSITE" id="PS51834">
    <property type="entry name" value="DENN_FLCN_SMCR8"/>
    <property type="match status" value="1"/>
</dbReference>
<organism evidence="8">
    <name type="scientific">Percolomonas cosmopolitus</name>
    <dbReference type="NCBI Taxonomy" id="63605"/>
    <lineage>
        <taxon>Eukaryota</taxon>
        <taxon>Discoba</taxon>
        <taxon>Heterolobosea</taxon>
        <taxon>Tetramitia</taxon>
        <taxon>Eutetramitia</taxon>
        <taxon>Percolomonadidae</taxon>
        <taxon>Percolomonas</taxon>
    </lineage>
</organism>
<comment type="subcellular location">
    <subcellularLocation>
        <location evidence="1">Cytoplasm</location>
    </subcellularLocation>
</comment>
<feature type="region of interest" description="Disordered" evidence="6">
    <location>
        <begin position="500"/>
        <end position="519"/>
    </location>
</feature>
<evidence type="ECO:0000256" key="4">
    <source>
        <dbReference type="ARBA" id="ARBA00023006"/>
    </source>
</evidence>
<feature type="region of interest" description="Disordered" evidence="6">
    <location>
        <begin position="86"/>
        <end position="133"/>
    </location>
</feature>
<dbReference type="GO" id="GO:0005737">
    <property type="term" value="C:cytoplasm"/>
    <property type="evidence" value="ECO:0007669"/>
    <property type="project" value="UniProtKB-SubCell"/>
</dbReference>
<evidence type="ECO:0000313" key="8">
    <source>
        <dbReference type="EMBL" id="CAD9082377.1"/>
    </source>
</evidence>
<accession>A0A7S1PJ29</accession>
<keyword evidence="4" id="KW-0072">Autophagy</keyword>
<dbReference type="GO" id="GO:0005085">
    <property type="term" value="F:guanyl-nucleotide exchange factor activity"/>
    <property type="evidence" value="ECO:0007669"/>
    <property type="project" value="UniProtKB-KW"/>
</dbReference>
<evidence type="ECO:0000256" key="2">
    <source>
        <dbReference type="ARBA" id="ARBA00022490"/>
    </source>
</evidence>
<feature type="compositionally biased region" description="Low complexity" evidence="6">
    <location>
        <begin position="528"/>
        <end position="540"/>
    </location>
</feature>
<keyword evidence="3" id="KW-0344">Guanine-nucleotide releasing factor</keyword>
<evidence type="ECO:0000256" key="1">
    <source>
        <dbReference type="ARBA" id="ARBA00004496"/>
    </source>
</evidence>
<gene>
    <name evidence="8" type="ORF">PCOS0759_LOCUS5617</name>
</gene>
<name>A0A7S1PJ29_9EUKA</name>
<dbReference type="AlphaFoldDB" id="A0A7S1PJ29"/>